<protein>
    <submittedName>
        <fullName evidence="11">M13 family peptidase</fullName>
    </submittedName>
</protein>
<comment type="similarity">
    <text evidence="2">Belongs to the peptidase M13 family.</text>
</comment>
<reference evidence="11 12" key="1">
    <citation type="submission" date="2019-02" db="EMBL/GenBank/DDBJ databases">
        <title>Shewanella sp. D4-2 isolated from Dokdo Island.</title>
        <authorList>
            <person name="Baek K."/>
        </authorList>
    </citation>
    <scope>NUCLEOTIDE SEQUENCE [LARGE SCALE GENOMIC DNA]</scope>
    <source>
        <strain evidence="11 12">D4-2</strain>
    </source>
</reference>
<evidence type="ECO:0000256" key="7">
    <source>
        <dbReference type="ARBA" id="ARBA00023049"/>
    </source>
</evidence>
<keyword evidence="12" id="KW-1185">Reference proteome</keyword>
<feature type="domain" description="Peptidase M13 C-terminal" evidence="9">
    <location>
        <begin position="496"/>
        <end position="697"/>
    </location>
</feature>
<keyword evidence="8" id="KW-0732">Signal</keyword>
<dbReference type="PANTHER" id="PTHR11733:SF167">
    <property type="entry name" value="FI17812P1-RELATED"/>
    <property type="match status" value="1"/>
</dbReference>
<evidence type="ECO:0000256" key="6">
    <source>
        <dbReference type="ARBA" id="ARBA00022833"/>
    </source>
</evidence>
<keyword evidence="6" id="KW-0862">Zinc</keyword>
<evidence type="ECO:0000256" key="3">
    <source>
        <dbReference type="ARBA" id="ARBA00022670"/>
    </source>
</evidence>
<dbReference type="GO" id="GO:0016485">
    <property type="term" value="P:protein processing"/>
    <property type="evidence" value="ECO:0007669"/>
    <property type="project" value="TreeGrafter"/>
</dbReference>
<dbReference type="InterPro" id="IPR008753">
    <property type="entry name" value="Peptidase_M13_N"/>
</dbReference>
<dbReference type="InterPro" id="IPR000718">
    <property type="entry name" value="Peptidase_M13"/>
</dbReference>
<dbReference type="GO" id="GO:0004222">
    <property type="term" value="F:metalloendopeptidase activity"/>
    <property type="evidence" value="ECO:0007669"/>
    <property type="project" value="InterPro"/>
</dbReference>
<sequence length="700" mass="77810">MKKLVISGLCASLIASLSACNSEKAPEPQAAETPVPQVAKKPAAAAVEQALTSGIDFENIDKSVRPQDDFYLYVNGGWLKTAEIPGDRTNIGAFYDLREKAREDVKAIIEDVSATENLEMGSDEQKVADLYRAFMDVETLNKLGIKPIQPTLDKIAGLKDKAAITAFFGESQVNGGGTPLAFYINPDAKDSTRYATHIWQYGLSLPEKDYYFNEEERFVNIRAKFVEHIEKMYDLAGLPNGKQAAKTILALETAIAEKHWDVVEVRDSTKTYNKYQVKDLAKLAPNINWDGYLKALGGDKQADIIINQPSFVSGLSEVIGAHSLEDWKTYLTWNELTHSASNLTEALDTENFEFFSKTLNGQAEQEPRWKRGVSSVSNTLGEVVGKVYVKRHFVPEAKKRMTELVENLRSAYGASIDSLDWMSDATKVAAKDKLAKFNPKIGYPDKWKDYSKLTIAADDLIGNKVRAAQLSHAQSVAKLGQPIDKGEWFMTPQTVNAYYNPTMNEIVFPAAILQPPFFNLAAEDAVNYGGIGAVIGHEMGHGFDDQGAKFDGEGNMRDWWTEEDLKAFTEKGAALIAQYDGYQVYDDLNVNGELTLGENIGDLSGATIAYKAYKMSLNGKEAPVIDGLTGDERFFMGFSQIWRVKMKEEAMRNRVATDPHAPGHFRAIGALSNMPEFYETYGVKEGDKMYLPPEKRVKIW</sequence>
<dbReference type="RefSeq" id="WP_130598018.1">
    <property type="nucleotide sequence ID" value="NZ_CP036200.1"/>
</dbReference>
<dbReference type="Pfam" id="PF05649">
    <property type="entry name" value="Peptidase_M13_N"/>
    <property type="match status" value="1"/>
</dbReference>
<dbReference type="Pfam" id="PF01431">
    <property type="entry name" value="Peptidase_M13"/>
    <property type="match status" value="1"/>
</dbReference>
<dbReference type="PRINTS" id="PR00786">
    <property type="entry name" value="NEPRILYSIN"/>
</dbReference>
<feature type="chain" id="PRO_5019161104" evidence="8">
    <location>
        <begin position="22"/>
        <end position="700"/>
    </location>
</feature>
<accession>A0A411PET2</accession>
<feature type="domain" description="Peptidase M13 N-terminal" evidence="10">
    <location>
        <begin position="66"/>
        <end position="444"/>
    </location>
</feature>
<gene>
    <name evidence="11" type="ORF">EXU30_04520</name>
</gene>
<evidence type="ECO:0000259" key="10">
    <source>
        <dbReference type="Pfam" id="PF05649"/>
    </source>
</evidence>
<comment type="cofactor">
    <cofactor evidence="1">
        <name>Zn(2+)</name>
        <dbReference type="ChEBI" id="CHEBI:29105"/>
    </cofactor>
</comment>
<evidence type="ECO:0000259" key="9">
    <source>
        <dbReference type="Pfam" id="PF01431"/>
    </source>
</evidence>
<dbReference type="PANTHER" id="PTHR11733">
    <property type="entry name" value="ZINC METALLOPROTEASE FAMILY M13 NEPRILYSIN-RELATED"/>
    <property type="match status" value="1"/>
</dbReference>
<dbReference type="PROSITE" id="PS51885">
    <property type="entry name" value="NEPRILYSIN"/>
    <property type="match status" value="1"/>
</dbReference>
<evidence type="ECO:0000256" key="2">
    <source>
        <dbReference type="ARBA" id="ARBA00007357"/>
    </source>
</evidence>
<dbReference type="InterPro" id="IPR042089">
    <property type="entry name" value="Peptidase_M13_dom_2"/>
</dbReference>
<evidence type="ECO:0000256" key="5">
    <source>
        <dbReference type="ARBA" id="ARBA00022801"/>
    </source>
</evidence>
<dbReference type="OrthoDB" id="9775677at2"/>
<evidence type="ECO:0000256" key="8">
    <source>
        <dbReference type="SAM" id="SignalP"/>
    </source>
</evidence>
<organism evidence="11 12">
    <name type="scientific">Shewanella maritima</name>
    <dbReference type="NCBI Taxonomy" id="2520507"/>
    <lineage>
        <taxon>Bacteria</taxon>
        <taxon>Pseudomonadati</taxon>
        <taxon>Pseudomonadota</taxon>
        <taxon>Gammaproteobacteria</taxon>
        <taxon>Alteromonadales</taxon>
        <taxon>Shewanellaceae</taxon>
        <taxon>Shewanella</taxon>
    </lineage>
</organism>
<dbReference type="AlphaFoldDB" id="A0A411PET2"/>
<name>A0A411PET2_9GAMM</name>
<dbReference type="Gene3D" id="1.10.1380.10">
    <property type="entry name" value="Neutral endopeptidase , domain2"/>
    <property type="match status" value="1"/>
</dbReference>
<dbReference type="SUPFAM" id="SSF55486">
    <property type="entry name" value="Metalloproteases ('zincins'), catalytic domain"/>
    <property type="match status" value="1"/>
</dbReference>
<keyword evidence="4" id="KW-0479">Metal-binding</keyword>
<proteinExistence type="inferred from homology"/>
<dbReference type="InterPro" id="IPR024079">
    <property type="entry name" value="MetalloPept_cat_dom_sf"/>
</dbReference>
<evidence type="ECO:0000256" key="4">
    <source>
        <dbReference type="ARBA" id="ARBA00022723"/>
    </source>
</evidence>
<keyword evidence="3" id="KW-0645">Protease</keyword>
<dbReference type="Proteomes" id="UP000291106">
    <property type="component" value="Chromosome"/>
</dbReference>
<dbReference type="PROSITE" id="PS51257">
    <property type="entry name" value="PROKAR_LIPOPROTEIN"/>
    <property type="match status" value="1"/>
</dbReference>
<feature type="signal peptide" evidence="8">
    <location>
        <begin position="1"/>
        <end position="21"/>
    </location>
</feature>
<evidence type="ECO:0000256" key="1">
    <source>
        <dbReference type="ARBA" id="ARBA00001947"/>
    </source>
</evidence>
<keyword evidence="5" id="KW-0378">Hydrolase</keyword>
<dbReference type="InterPro" id="IPR018497">
    <property type="entry name" value="Peptidase_M13_C"/>
</dbReference>
<evidence type="ECO:0000313" key="11">
    <source>
        <dbReference type="EMBL" id="QBF82045.1"/>
    </source>
</evidence>
<dbReference type="GO" id="GO:0046872">
    <property type="term" value="F:metal ion binding"/>
    <property type="evidence" value="ECO:0007669"/>
    <property type="project" value="UniProtKB-KW"/>
</dbReference>
<dbReference type="EMBL" id="CP036200">
    <property type="protein sequence ID" value="QBF82045.1"/>
    <property type="molecule type" value="Genomic_DNA"/>
</dbReference>
<keyword evidence="7" id="KW-0482">Metalloprotease</keyword>
<dbReference type="Gene3D" id="3.40.390.10">
    <property type="entry name" value="Collagenase (Catalytic Domain)"/>
    <property type="match status" value="1"/>
</dbReference>
<dbReference type="KEGG" id="smai:EXU30_04520"/>
<evidence type="ECO:0000313" key="12">
    <source>
        <dbReference type="Proteomes" id="UP000291106"/>
    </source>
</evidence>
<dbReference type="GO" id="GO:0005886">
    <property type="term" value="C:plasma membrane"/>
    <property type="evidence" value="ECO:0007669"/>
    <property type="project" value="TreeGrafter"/>
</dbReference>
<dbReference type="CDD" id="cd08662">
    <property type="entry name" value="M13"/>
    <property type="match status" value="1"/>
</dbReference>